<dbReference type="AlphaFoldDB" id="A0A158IDI6"/>
<reference evidence="2 3" key="1">
    <citation type="submission" date="2016-01" db="EMBL/GenBank/DDBJ databases">
        <authorList>
            <person name="Oliw E.H."/>
        </authorList>
    </citation>
    <scope>NUCLEOTIDE SEQUENCE [LARGE SCALE GENOMIC DNA]</scope>
    <source>
        <strain evidence="2">LMG 22029</strain>
    </source>
</reference>
<proteinExistence type="predicted"/>
<organism evidence="2 3">
    <name type="scientific">Caballeronia sordidicola</name>
    <name type="common">Burkholderia sordidicola</name>
    <dbReference type="NCBI Taxonomy" id="196367"/>
    <lineage>
        <taxon>Bacteria</taxon>
        <taxon>Pseudomonadati</taxon>
        <taxon>Pseudomonadota</taxon>
        <taxon>Betaproteobacteria</taxon>
        <taxon>Burkholderiales</taxon>
        <taxon>Burkholderiaceae</taxon>
        <taxon>Caballeronia</taxon>
    </lineage>
</organism>
<evidence type="ECO:0000313" key="2">
    <source>
        <dbReference type="EMBL" id="SAL54672.1"/>
    </source>
</evidence>
<dbReference type="Proteomes" id="UP000054893">
    <property type="component" value="Unassembled WGS sequence"/>
</dbReference>
<sequence length="55" mass="6180">MRESSQQGQRERRQATGVRPVSASKIPYHGGLELINVKEPTGSVIDVMLCHYIKQ</sequence>
<dbReference type="EMBL" id="FCOC02000035">
    <property type="protein sequence ID" value="SAL54672.1"/>
    <property type="molecule type" value="Genomic_DNA"/>
</dbReference>
<evidence type="ECO:0000256" key="1">
    <source>
        <dbReference type="SAM" id="MobiDB-lite"/>
    </source>
</evidence>
<accession>A0A158IDI6</accession>
<evidence type="ECO:0000313" key="3">
    <source>
        <dbReference type="Proteomes" id="UP000054893"/>
    </source>
</evidence>
<name>A0A158IDI6_CABSO</name>
<feature type="compositionally biased region" description="Basic and acidic residues" evidence="1">
    <location>
        <begin position="1"/>
        <end position="14"/>
    </location>
</feature>
<gene>
    <name evidence="2" type="ORF">AWB64_06028</name>
</gene>
<protein>
    <submittedName>
        <fullName evidence="2">Uncharacterized protein</fullName>
    </submittedName>
</protein>
<feature type="region of interest" description="Disordered" evidence="1">
    <location>
        <begin position="1"/>
        <end position="22"/>
    </location>
</feature>